<dbReference type="Gene3D" id="2.40.30.10">
    <property type="entry name" value="Translation factors"/>
    <property type="match status" value="1"/>
</dbReference>
<dbReference type="InterPro" id="IPR057661">
    <property type="entry name" value="RsdA/BaiN/AoA(So)_Rossmann"/>
</dbReference>
<dbReference type="Gene3D" id="3.50.50.60">
    <property type="entry name" value="FAD/NAD(P)-binding domain"/>
    <property type="match status" value="1"/>
</dbReference>
<evidence type="ECO:0000313" key="7">
    <source>
        <dbReference type="Proteomes" id="UP000249557"/>
    </source>
</evidence>
<dbReference type="AlphaFoldDB" id="A0A2W4ZIS3"/>
<dbReference type="NCBIfam" id="TIGR00275">
    <property type="entry name" value="aminoacetone oxidase family FAD-binding enzyme"/>
    <property type="match status" value="1"/>
</dbReference>
<dbReference type="InterPro" id="IPR023166">
    <property type="entry name" value="BaiN-like_dom_sf"/>
</dbReference>
<comment type="cofactor">
    <cofactor evidence="1">
        <name>FAD</name>
        <dbReference type="ChEBI" id="CHEBI:57692"/>
    </cofactor>
</comment>
<evidence type="ECO:0000259" key="4">
    <source>
        <dbReference type="Pfam" id="PF03486"/>
    </source>
</evidence>
<reference evidence="6 7" key="1">
    <citation type="submission" date="2017-08" db="EMBL/GenBank/DDBJ databases">
        <title>Infants hospitalized years apart are colonized by the same room-sourced microbial strains.</title>
        <authorList>
            <person name="Brooks B."/>
            <person name="Olm M.R."/>
            <person name="Firek B.A."/>
            <person name="Baker R."/>
            <person name="Thomas B.C."/>
            <person name="Morowitz M.J."/>
            <person name="Banfield J.F."/>
        </authorList>
    </citation>
    <scope>NUCLEOTIDE SEQUENCE [LARGE SCALE GENOMIC DNA]</scope>
    <source>
        <strain evidence="6">S2_018_000_R2_104</strain>
    </source>
</reference>
<dbReference type="SUPFAM" id="SSF160996">
    <property type="entry name" value="HI0933 insert domain-like"/>
    <property type="match status" value="1"/>
</dbReference>
<gene>
    <name evidence="6" type="ORF">DI626_10220</name>
</gene>
<dbReference type="NCBIfam" id="TIGR03862">
    <property type="entry name" value="flavo_PP4765"/>
    <property type="match status" value="1"/>
</dbReference>
<comment type="caution">
    <text evidence="6">The sequence shown here is derived from an EMBL/GenBank/DDBJ whole genome shotgun (WGS) entry which is preliminary data.</text>
</comment>
<dbReference type="Gene3D" id="1.10.8.260">
    <property type="entry name" value="HI0933 insert domain-like"/>
    <property type="match status" value="1"/>
</dbReference>
<dbReference type="InterPro" id="IPR036188">
    <property type="entry name" value="FAD/NAD-bd_sf"/>
</dbReference>
<dbReference type="Pfam" id="PF22780">
    <property type="entry name" value="HI0933_like_1st"/>
    <property type="match status" value="1"/>
</dbReference>
<sequence length="409" mass="43791">MTTGGKTVAIIGGGPAGLIAAEKLSAEGFTVTVYERKPSLARKFLMAGRGGLNITHSENIESFATRYRGGCGDPVQKAIHDFTPDFLRAWCEGLGQETFVGSSGRVFPKSLKASPLLRAWIARLSAQGVQFRMQSTWAGWTDEDALRFIVQDGREDTVRADAVILAMGGASWPSLGSDGSWANILSGKGVTVNPFLPANCGFHVAWSDIFREKFSGQPLKGIALECNGQRALGEMMIDHKGVEGGAVYALSSHIRDSVMRGGPAHLRIDLRPNMSVQDITGKLSHVSRGRKSFSTYLQKALSLNPVSISLLREADKQIAEKDVGSLANLIKSIPLTLTRPFDIDRAISSAGGIAASELNNALMLKKIPGVFCAGEMLDWEAPTGGYLLQACFATGAAAAQGVKDYFRRA</sequence>
<organism evidence="6 7">
    <name type="scientific">Micavibrio aeruginosavorus</name>
    <dbReference type="NCBI Taxonomy" id="349221"/>
    <lineage>
        <taxon>Bacteria</taxon>
        <taxon>Pseudomonadati</taxon>
        <taxon>Bdellovibrionota</taxon>
        <taxon>Bdellovibrionia</taxon>
        <taxon>Bdellovibrionales</taxon>
        <taxon>Pseudobdellovibrionaceae</taxon>
        <taxon>Micavibrio</taxon>
    </lineage>
</organism>
<evidence type="ECO:0000259" key="5">
    <source>
        <dbReference type="Pfam" id="PF22780"/>
    </source>
</evidence>
<feature type="domain" description="RsdA/BaiN/AoA(So)-like Rossmann fold-like" evidence="4">
    <location>
        <begin position="7"/>
        <end position="400"/>
    </location>
</feature>
<dbReference type="InterPro" id="IPR004792">
    <property type="entry name" value="BaiN-like"/>
</dbReference>
<feature type="domain" description="RsdA/BaiN/AoA(So)-like insert" evidence="5">
    <location>
        <begin position="197"/>
        <end position="348"/>
    </location>
</feature>
<keyword evidence="3" id="KW-0274">FAD</keyword>
<protein>
    <submittedName>
        <fullName evidence="6">Aminoacetone oxidase family FAD-binding enzyme</fullName>
    </submittedName>
</protein>
<dbReference type="Proteomes" id="UP000249557">
    <property type="component" value="Unassembled WGS sequence"/>
</dbReference>
<dbReference type="InterPro" id="IPR055178">
    <property type="entry name" value="RsdA/BaiN/AoA(So)-like_dom"/>
</dbReference>
<dbReference type="Pfam" id="PF03486">
    <property type="entry name" value="HI0933_like"/>
    <property type="match status" value="1"/>
</dbReference>
<name>A0A2W4ZIS3_9BACT</name>
<evidence type="ECO:0000256" key="3">
    <source>
        <dbReference type="ARBA" id="ARBA00022827"/>
    </source>
</evidence>
<evidence type="ECO:0000313" key="6">
    <source>
        <dbReference type="EMBL" id="PZO82283.1"/>
    </source>
</evidence>
<evidence type="ECO:0000256" key="2">
    <source>
        <dbReference type="ARBA" id="ARBA00022630"/>
    </source>
</evidence>
<accession>A0A2W4ZIS3</accession>
<dbReference type="SUPFAM" id="SSF51905">
    <property type="entry name" value="FAD/NAD(P)-binding domain"/>
    <property type="match status" value="1"/>
</dbReference>
<keyword evidence="2" id="KW-0285">Flavoprotein</keyword>
<dbReference type="PRINTS" id="PR00419">
    <property type="entry name" value="ADXRDTASE"/>
</dbReference>
<dbReference type="EMBL" id="QFNK01000268">
    <property type="protein sequence ID" value="PZO82283.1"/>
    <property type="molecule type" value="Genomic_DNA"/>
</dbReference>
<dbReference type="PANTHER" id="PTHR42887:SF1">
    <property type="entry name" value="BLR3961 PROTEIN"/>
    <property type="match status" value="1"/>
</dbReference>
<dbReference type="PANTHER" id="PTHR42887">
    <property type="entry name" value="OS12G0638800 PROTEIN"/>
    <property type="match status" value="1"/>
</dbReference>
<evidence type="ECO:0000256" key="1">
    <source>
        <dbReference type="ARBA" id="ARBA00001974"/>
    </source>
</evidence>
<proteinExistence type="predicted"/>
<dbReference type="InterPro" id="IPR022460">
    <property type="entry name" value="Flavoprotein_PP4765"/>
</dbReference>